<name>A0ACD3B9F1_9AGAR</name>
<evidence type="ECO:0000313" key="1">
    <source>
        <dbReference type="EMBL" id="TFK74460.1"/>
    </source>
</evidence>
<gene>
    <name evidence="1" type="ORF">BDN72DRAFT_789287</name>
</gene>
<protein>
    <submittedName>
        <fullName evidence="1">Adenosine deaminase editase</fullName>
    </submittedName>
</protein>
<accession>A0ACD3B9F1</accession>
<sequence length="409" mass="44806">MCPMTILVDDCVTDILHVYNSTAFTLPANQYTILASFFLSNDTTSKVISLGTGTKCLPASRLPLRGEAIHDSHAEVLARRCATRWFLEEIQRYSVDVRSEWIQRAPDGKFELLDGVSLNMYISTVPCGDASTKFLAAFQDPEMATLKNSSIPSTSTSLDPLVAARGRDNYSLFGVLRTKPGRADSPPTLSMSCSDKIAAWSVLGIQGALASRFFHPLYISSIVIGDVPAELQDVVLEDCNRALRGRLADSNLELPPGYSRHKPEISFTTKAFPYSLSMVSSGNKDTTSCNESLCWIADSPQPGHDVLINGLKRGVSPKHRFREKARPRVSPLAFFDLYDHLSAQAGNPSIGSTSYATIKASMLEYQAAKDALMGENGPFRGWVKASPRYGNFDRSGNSLDLENTISRTE</sequence>
<reference evidence="1 2" key="1">
    <citation type="journal article" date="2019" name="Nat. Ecol. Evol.">
        <title>Megaphylogeny resolves global patterns of mushroom evolution.</title>
        <authorList>
            <person name="Varga T."/>
            <person name="Krizsan K."/>
            <person name="Foldi C."/>
            <person name="Dima B."/>
            <person name="Sanchez-Garcia M."/>
            <person name="Sanchez-Ramirez S."/>
            <person name="Szollosi G.J."/>
            <person name="Szarkandi J.G."/>
            <person name="Papp V."/>
            <person name="Albert L."/>
            <person name="Andreopoulos W."/>
            <person name="Angelini C."/>
            <person name="Antonin V."/>
            <person name="Barry K.W."/>
            <person name="Bougher N.L."/>
            <person name="Buchanan P."/>
            <person name="Buyck B."/>
            <person name="Bense V."/>
            <person name="Catcheside P."/>
            <person name="Chovatia M."/>
            <person name="Cooper J."/>
            <person name="Damon W."/>
            <person name="Desjardin D."/>
            <person name="Finy P."/>
            <person name="Geml J."/>
            <person name="Haridas S."/>
            <person name="Hughes K."/>
            <person name="Justo A."/>
            <person name="Karasinski D."/>
            <person name="Kautmanova I."/>
            <person name="Kiss B."/>
            <person name="Kocsube S."/>
            <person name="Kotiranta H."/>
            <person name="LaButti K.M."/>
            <person name="Lechner B.E."/>
            <person name="Liimatainen K."/>
            <person name="Lipzen A."/>
            <person name="Lukacs Z."/>
            <person name="Mihaltcheva S."/>
            <person name="Morgado L.N."/>
            <person name="Niskanen T."/>
            <person name="Noordeloos M.E."/>
            <person name="Ohm R.A."/>
            <person name="Ortiz-Santana B."/>
            <person name="Ovrebo C."/>
            <person name="Racz N."/>
            <person name="Riley R."/>
            <person name="Savchenko A."/>
            <person name="Shiryaev A."/>
            <person name="Soop K."/>
            <person name="Spirin V."/>
            <person name="Szebenyi C."/>
            <person name="Tomsovsky M."/>
            <person name="Tulloss R.E."/>
            <person name="Uehling J."/>
            <person name="Grigoriev I.V."/>
            <person name="Vagvolgyi C."/>
            <person name="Papp T."/>
            <person name="Martin F.M."/>
            <person name="Miettinen O."/>
            <person name="Hibbett D.S."/>
            <person name="Nagy L.G."/>
        </authorList>
    </citation>
    <scope>NUCLEOTIDE SEQUENCE [LARGE SCALE GENOMIC DNA]</scope>
    <source>
        <strain evidence="1 2">NL-1719</strain>
    </source>
</reference>
<organism evidence="1 2">
    <name type="scientific">Pluteus cervinus</name>
    <dbReference type="NCBI Taxonomy" id="181527"/>
    <lineage>
        <taxon>Eukaryota</taxon>
        <taxon>Fungi</taxon>
        <taxon>Dikarya</taxon>
        <taxon>Basidiomycota</taxon>
        <taxon>Agaricomycotina</taxon>
        <taxon>Agaricomycetes</taxon>
        <taxon>Agaricomycetidae</taxon>
        <taxon>Agaricales</taxon>
        <taxon>Pluteineae</taxon>
        <taxon>Pluteaceae</taxon>
        <taxon>Pluteus</taxon>
    </lineage>
</organism>
<proteinExistence type="predicted"/>
<keyword evidence="2" id="KW-1185">Reference proteome</keyword>
<dbReference type="EMBL" id="ML208268">
    <property type="protein sequence ID" value="TFK74460.1"/>
    <property type="molecule type" value="Genomic_DNA"/>
</dbReference>
<evidence type="ECO:0000313" key="2">
    <source>
        <dbReference type="Proteomes" id="UP000308600"/>
    </source>
</evidence>
<dbReference type="Proteomes" id="UP000308600">
    <property type="component" value="Unassembled WGS sequence"/>
</dbReference>